<accession>A0A8J6ASB7</accession>
<feature type="region of interest" description="Disordered" evidence="3">
    <location>
        <begin position="284"/>
        <end position="309"/>
    </location>
</feature>
<name>A0A8J6ASB7_GALPY</name>
<feature type="compositionally biased region" description="Polar residues" evidence="3">
    <location>
        <begin position="494"/>
        <end position="520"/>
    </location>
</feature>
<evidence type="ECO:0000256" key="2">
    <source>
        <dbReference type="ARBA" id="ARBA00023274"/>
    </source>
</evidence>
<dbReference type="Proteomes" id="UP000700334">
    <property type="component" value="Unassembled WGS sequence"/>
</dbReference>
<feature type="region of interest" description="Disordered" evidence="3">
    <location>
        <begin position="481"/>
        <end position="530"/>
    </location>
</feature>
<feature type="compositionally biased region" description="Low complexity" evidence="3">
    <location>
        <begin position="1"/>
        <end position="10"/>
    </location>
</feature>
<organism evidence="4 5">
    <name type="scientific">Galemys pyrenaicus</name>
    <name type="common">Iberian desman</name>
    <name type="synonym">Pyrenean desman</name>
    <dbReference type="NCBI Taxonomy" id="202257"/>
    <lineage>
        <taxon>Eukaryota</taxon>
        <taxon>Metazoa</taxon>
        <taxon>Chordata</taxon>
        <taxon>Craniata</taxon>
        <taxon>Vertebrata</taxon>
        <taxon>Euteleostomi</taxon>
        <taxon>Mammalia</taxon>
        <taxon>Eutheria</taxon>
        <taxon>Laurasiatheria</taxon>
        <taxon>Eulipotyphla</taxon>
        <taxon>Talpidae</taxon>
        <taxon>Galemys</taxon>
    </lineage>
</organism>
<dbReference type="AlphaFoldDB" id="A0A8J6ASB7"/>
<dbReference type="GO" id="GO:0006412">
    <property type="term" value="P:translation"/>
    <property type="evidence" value="ECO:0007669"/>
    <property type="project" value="InterPro"/>
</dbReference>
<keyword evidence="2" id="KW-0687">Ribonucleoprotein</keyword>
<proteinExistence type="predicted"/>
<feature type="non-terminal residue" evidence="4">
    <location>
        <position position="1"/>
    </location>
</feature>
<feature type="compositionally biased region" description="Basic and acidic residues" evidence="3">
    <location>
        <begin position="289"/>
        <end position="302"/>
    </location>
</feature>
<dbReference type="GO" id="GO:0003735">
    <property type="term" value="F:structural constituent of ribosome"/>
    <property type="evidence" value="ECO:0007669"/>
    <property type="project" value="InterPro"/>
</dbReference>
<evidence type="ECO:0000256" key="3">
    <source>
        <dbReference type="SAM" id="MobiDB-lite"/>
    </source>
</evidence>
<protein>
    <submittedName>
        <fullName evidence="4">Uncharacterized protein</fullName>
    </submittedName>
</protein>
<dbReference type="GO" id="GO:0044391">
    <property type="term" value="C:ribosomal subunit"/>
    <property type="evidence" value="ECO:0007669"/>
    <property type="project" value="UniProtKB-ARBA"/>
</dbReference>
<feature type="compositionally biased region" description="Basic residues" evidence="3">
    <location>
        <begin position="140"/>
        <end position="149"/>
    </location>
</feature>
<feature type="region of interest" description="Disordered" evidence="3">
    <location>
        <begin position="1"/>
        <end position="149"/>
    </location>
</feature>
<evidence type="ECO:0000256" key="1">
    <source>
        <dbReference type="ARBA" id="ARBA00022980"/>
    </source>
</evidence>
<keyword evidence="5" id="KW-1185">Reference proteome</keyword>
<gene>
    <name evidence="4" type="ORF">J0S82_015426</name>
</gene>
<dbReference type="SUPFAM" id="SSF54189">
    <property type="entry name" value="Ribosomal proteins S24e, L23 and L15e"/>
    <property type="match status" value="1"/>
</dbReference>
<dbReference type="InterPro" id="IPR012678">
    <property type="entry name" value="Ribosomal_uL23/eL15/eS24_sf"/>
</dbReference>
<evidence type="ECO:0000313" key="4">
    <source>
        <dbReference type="EMBL" id="KAG8522975.1"/>
    </source>
</evidence>
<dbReference type="EMBL" id="JAGFMF010011428">
    <property type="protein sequence ID" value="KAG8522975.1"/>
    <property type="molecule type" value="Genomic_DNA"/>
</dbReference>
<evidence type="ECO:0000313" key="5">
    <source>
        <dbReference type="Proteomes" id="UP000700334"/>
    </source>
</evidence>
<comment type="caution">
    <text evidence="4">The sequence shown here is derived from an EMBL/GenBank/DDBJ whole genome shotgun (WGS) entry which is preliminary data.</text>
</comment>
<reference evidence="4" key="1">
    <citation type="journal article" date="2021" name="Evol. Appl.">
        <title>The genome of the Pyrenean desman and the effects of bottlenecks and inbreeding on the genomic landscape of an endangered species.</title>
        <authorList>
            <person name="Escoda L."/>
            <person name="Castresana J."/>
        </authorList>
    </citation>
    <scope>NUCLEOTIDE SEQUENCE</scope>
    <source>
        <strain evidence="4">IBE-C5619</strain>
    </source>
</reference>
<keyword evidence="1" id="KW-0689">Ribosomal protein</keyword>
<sequence>LLSLNLLPRLRSPPPPLAPNKEQDAAAQTGREPAAHPQAQGGHQPASAPAARVSPGSAAAPLPPPHPRPTPRRPRSEAAASAPGEPRRGRRPAGLPSPGPPGAAGGWEVEDDVAAGGSATSPRLRPALRSREPTQGTQPRPRKRAGKKLARLRACQINPSWLVLTITCGRPLVSHTTGRDGGPQWCHLPLGCEMREEEKREGSPNTSRLWTVVPQGHVGGWNHRLLKCRSRQPNWCPLGLSGRLPLALRSPFLTAVMCRVLKGTVSILQADPQKIVLRGFPKPATSAKHTSEEKSAAKEAGKSSKVKAGFMPGHGGRLGIGALTEPHLLSPGSTSPACAPAQLTTWGLLYCPSPLPQVLPPANCPSTATSSLHISRPHKGSLCWAGSAERADSPHLPCTVQHKDWSMCPAWGGHRPPSSTRHWDPVIGVSHELPALLCPAGQPKKDTLSRSTSDDPAGLLCLQQAAWLVPGPQAEVGSLQPLKSPSPSPGWGHQSASIKLSPNRSRCHQPSHTIQPTLRQTPGMGTKTHRVPACPPDNQSLLSRPSLMLAHPGPRAFSPNCCQCPERIPLQLNTLLGPSATAWPSDEEEDSVELCKLLFFTDKNDTNKDRHYVHPKAQAQSLSPDQQMTLLLTLSMLCRRMMAETDVMETGKPPPACAAVLNKSWSNPPLLPNLSSSYANGSYAGRSIRHDDLPSQGVLLAVPPVVCPPQGPPAKPGQIKRARWETRPSKVMSYFDGWCHGGCKRPVPKDATYGEPVHWGAHQLKATEAFHLVLRRERDATGGSEGPQFLLDCHKDREMRGLTPTVRPSRGLGKDHKVHMLLVALVVQLGEG</sequence>